<evidence type="ECO:0000256" key="2">
    <source>
        <dbReference type="ARBA" id="ARBA00022692"/>
    </source>
</evidence>
<dbReference type="OrthoDB" id="359441at2"/>
<dbReference type="Proteomes" id="UP000247459">
    <property type="component" value="Unassembled WGS sequence"/>
</dbReference>
<name>A0A2W0C820_9BACL</name>
<keyword evidence="2 5" id="KW-0812">Transmembrane</keyword>
<feature type="domain" description="Yip1" evidence="6">
    <location>
        <begin position="11"/>
        <end position="179"/>
    </location>
</feature>
<feature type="transmembrane region" description="Helical" evidence="5">
    <location>
        <begin position="100"/>
        <end position="125"/>
    </location>
</feature>
<evidence type="ECO:0000256" key="1">
    <source>
        <dbReference type="ARBA" id="ARBA00004141"/>
    </source>
</evidence>
<dbReference type="GO" id="GO:0016020">
    <property type="term" value="C:membrane"/>
    <property type="evidence" value="ECO:0007669"/>
    <property type="project" value="UniProtKB-SubCell"/>
</dbReference>
<keyword evidence="4 5" id="KW-0472">Membrane</keyword>
<feature type="transmembrane region" description="Helical" evidence="5">
    <location>
        <begin position="67"/>
        <end position="88"/>
    </location>
</feature>
<comment type="caution">
    <text evidence="7">The sequence shown here is derived from an EMBL/GenBank/DDBJ whole genome shotgun (WGS) entry which is preliminary data.</text>
</comment>
<feature type="transmembrane region" description="Helical" evidence="5">
    <location>
        <begin position="164"/>
        <end position="188"/>
    </location>
</feature>
<evidence type="ECO:0000313" key="8">
    <source>
        <dbReference type="Proteomes" id="UP000247459"/>
    </source>
</evidence>
<evidence type="ECO:0000256" key="3">
    <source>
        <dbReference type="ARBA" id="ARBA00022989"/>
    </source>
</evidence>
<comment type="subcellular location">
    <subcellularLocation>
        <location evidence="1">Membrane</location>
        <topology evidence="1">Multi-pass membrane protein</topology>
    </subcellularLocation>
</comment>
<gene>
    <name evidence="7" type="ORF">PIL02S_03832</name>
</gene>
<protein>
    <submittedName>
        <fullName evidence="7">NHL repeat containing protein</fullName>
    </submittedName>
</protein>
<evidence type="ECO:0000313" key="7">
    <source>
        <dbReference type="EMBL" id="PYY28626.1"/>
    </source>
</evidence>
<reference evidence="7 8" key="1">
    <citation type="submission" date="2018-01" db="EMBL/GenBank/DDBJ databases">
        <title>Genome sequence of the PGP bacterium Paenibacillus illinoisensis E3.</title>
        <authorList>
            <person name="Rolli E."/>
            <person name="Marasco R."/>
            <person name="Bessem C."/>
            <person name="Michoud G."/>
            <person name="Gaiarsa S."/>
            <person name="Borin S."/>
            <person name="Daffonchio D."/>
        </authorList>
    </citation>
    <scope>NUCLEOTIDE SEQUENCE [LARGE SCALE GENOMIC DNA]</scope>
    <source>
        <strain evidence="7 8">E3</strain>
    </source>
</reference>
<feature type="transmembrane region" description="Helical" evidence="5">
    <location>
        <begin position="131"/>
        <end position="152"/>
    </location>
</feature>
<dbReference type="RefSeq" id="WP_110821152.1">
    <property type="nucleotide sequence ID" value="NZ_PRLG01000020.1"/>
</dbReference>
<proteinExistence type="predicted"/>
<dbReference type="AlphaFoldDB" id="A0A2W0C820"/>
<accession>A0A2W0C820</accession>
<evidence type="ECO:0000259" key="6">
    <source>
        <dbReference type="Pfam" id="PF04893"/>
    </source>
</evidence>
<keyword evidence="3 5" id="KW-1133">Transmembrane helix</keyword>
<dbReference type="EMBL" id="PRLG01000020">
    <property type="protein sequence ID" value="PYY28626.1"/>
    <property type="molecule type" value="Genomic_DNA"/>
</dbReference>
<evidence type="ECO:0000256" key="4">
    <source>
        <dbReference type="ARBA" id="ARBA00023136"/>
    </source>
</evidence>
<sequence length="206" mass="23975">MKQDYIKFPLHLIFHPIDAYWDLKSGNRGRILVAFLALALTIIMMTLQKQYAGFLVNFTDPRSINSIVEIATVAVPFFLWCIANWSVTTLMEGEGKFREIFLATGYSLIPVILIYAPMIVISRFMVQEETAFYYLFNSIAFFWFLLLLFIGTMTVHQYTVFKTIITMLLTLIVMGIIVFLGALVFSMLQQLYEFGYNIYRELIFRT</sequence>
<organism evidence="7 8">
    <name type="scientific">Paenibacillus illinoisensis</name>
    <dbReference type="NCBI Taxonomy" id="59845"/>
    <lineage>
        <taxon>Bacteria</taxon>
        <taxon>Bacillati</taxon>
        <taxon>Bacillota</taxon>
        <taxon>Bacilli</taxon>
        <taxon>Bacillales</taxon>
        <taxon>Paenibacillaceae</taxon>
        <taxon>Paenibacillus</taxon>
    </lineage>
</organism>
<dbReference type="InterPro" id="IPR006977">
    <property type="entry name" value="Yip1_dom"/>
</dbReference>
<evidence type="ECO:0000256" key="5">
    <source>
        <dbReference type="SAM" id="Phobius"/>
    </source>
</evidence>
<feature type="transmembrane region" description="Helical" evidence="5">
    <location>
        <begin position="31"/>
        <end position="47"/>
    </location>
</feature>
<dbReference type="Pfam" id="PF04893">
    <property type="entry name" value="Yip1"/>
    <property type="match status" value="1"/>
</dbReference>